<protein>
    <submittedName>
        <fullName evidence="2">Uncharacterized protein</fullName>
    </submittedName>
</protein>
<feature type="compositionally biased region" description="Basic and acidic residues" evidence="1">
    <location>
        <begin position="1"/>
        <end position="13"/>
    </location>
</feature>
<name>A0AAU8G1Z7_9MICO</name>
<proteinExistence type="predicted"/>
<organism evidence="2">
    <name type="scientific">Cellulosimicrobium sp. ES-005</name>
    <dbReference type="NCBI Taxonomy" id="3163031"/>
    <lineage>
        <taxon>Bacteria</taxon>
        <taxon>Bacillati</taxon>
        <taxon>Actinomycetota</taxon>
        <taxon>Actinomycetes</taxon>
        <taxon>Micrococcales</taxon>
        <taxon>Promicromonosporaceae</taxon>
        <taxon>Cellulosimicrobium</taxon>
    </lineage>
</organism>
<gene>
    <name evidence="2" type="ORF">ABRQ22_00975</name>
</gene>
<feature type="region of interest" description="Disordered" evidence="1">
    <location>
        <begin position="1"/>
        <end position="23"/>
    </location>
</feature>
<dbReference type="EMBL" id="CP159290">
    <property type="protein sequence ID" value="XCH30303.1"/>
    <property type="molecule type" value="Genomic_DNA"/>
</dbReference>
<accession>A0AAU8G1Z7</accession>
<evidence type="ECO:0000313" key="2">
    <source>
        <dbReference type="EMBL" id="XCH30303.1"/>
    </source>
</evidence>
<sequence>MEADGGLERDHETAAGSVEAAAPGDGEKNRLKWVMPLDAYRVDNALGDAAEGVLVEACMRDEGFDYQRPQVDVSVRSESMSLGGRRLFNVETAARWGYSGAPDPNAAIIRAASEESMSWSPEQDEQFWACVDEAREELPTEGMRINNALAGLGASAWNGAALDPAVVAAAEKWVTCMQPLGVTDLPSSPNGEDGGTPTETMSASFGEIADGMENERTPEQKAEEIRLATFDAECQESSGYAQALYDAEWERQTTVVAENEDALATLLEEKNAFEKQSREILDGAGVG</sequence>
<evidence type="ECO:0000256" key="1">
    <source>
        <dbReference type="SAM" id="MobiDB-lite"/>
    </source>
</evidence>
<dbReference type="RefSeq" id="WP_353708261.1">
    <property type="nucleotide sequence ID" value="NZ_CP159290.1"/>
</dbReference>
<reference evidence="2" key="1">
    <citation type="submission" date="2024-06" db="EMBL/GenBank/DDBJ databases">
        <title>Complete genome sequence of the cellulolytic actinobacterium, Cellulosimicrobium ES-005.</title>
        <authorList>
            <person name="Matthews C.T."/>
            <person name="Underwood K.D."/>
            <person name="Ghanchi K.M."/>
            <person name="Fields S.D."/>
            <person name="Gardner S.G."/>
        </authorList>
    </citation>
    <scope>NUCLEOTIDE SEQUENCE</scope>
    <source>
        <strain evidence="2">ES-005</strain>
    </source>
</reference>
<dbReference type="AlphaFoldDB" id="A0AAU8G1Z7"/>